<sequence>MNNDQQTYLEYGQRLLKLRRESDDLIDRMGGSYDRQFGRRVVEEGLHVDPVTGKKADRPTRVACMWAAEDIDRFKIFIARYPNVKKVRGLYDRFNQEERGEDLDPCVYIYRMKSPLSGQIFEPKMCKIGYAKAGAAERVASQSQKAAVGYIPNIEIKIKCDNPERLEKLLHKAFEDKQIKVAGREWFNVLPDDIEAALEQFESDGILWRKGGWVHFGKRATKKRKEWSTEKTAAYVLYKKILPRWYPLASDDPSSIRMIAEDSGLGEDAVRAGLAWLIEHKYLYRWEGGQLTPSEKFQKEWYRKQAELTPDDI</sequence>
<accession>A0A1I0G5L5</accession>
<feature type="domain" description="Bacteriophage T5 Orf172 DNA-binding" evidence="1">
    <location>
        <begin position="120"/>
        <end position="201"/>
    </location>
</feature>
<dbReference type="EMBL" id="FOHO01000007">
    <property type="protein sequence ID" value="SET65173.1"/>
    <property type="molecule type" value="Genomic_DNA"/>
</dbReference>
<evidence type="ECO:0000259" key="1">
    <source>
        <dbReference type="SMART" id="SM00974"/>
    </source>
</evidence>
<dbReference type="Proteomes" id="UP000199180">
    <property type="component" value="Unassembled WGS sequence"/>
</dbReference>
<organism evidence="2 3">
    <name type="scientific">Paracoccus homiensis</name>
    <dbReference type="NCBI Taxonomy" id="364199"/>
    <lineage>
        <taxon>Bacteria</taxon>
        <taxon>Pseudomonadati</taxon>
        <taxon>Pseudomonadota</taxon>
        <taxon>Alphaproteobacteria</taxon>
        <taxon>Rhodobacterales</taxon>
        <taxon>Paracoccaceae</taxon>
        <taxon>Paracoccus</taxon>
    </lineage>
</organism>
<gene>
    <name evidence="2" type="ORF">SAMN04489858_107169</name>
</gene>
<dbReference type="Pfam" id="PF10544">
    <property type="entry name" value="T5orf172"/>
    <property type="match status" value="1"/>
</dbReference>
<keyword evidence="3" id="KW-1185">Reference proteome</keyword>
<dbReference type="SMART" id="SM00974">
    <property type="entry name" value="T5orf172"/>
    <property type="match status" value="1"/>
</dbReference>
<reference evidence="2 3" key="1">
    <citation type="submission" date="2016-10" db="EMBL/GenBank/DDBJ databases">
        <authorList>
            <person name="de Groot N.N."/>
        </authorList>
    </citation>
    <scope>NUCLEOTIDE SEQUENCE [LARGE SCALE GENOMIC DNA]</scope>
    <source>
        <strain evidence="2 3">DSM 17862</strain>
    </source>
</reference>
<dbReference type="InterPro" id="IPR018306">
    <property type="entry name" value="Phage_T5_Orf172_DNA-bd"/>
</dbReference>
<protein>
    <submittedName>
        <fullName evidence="2">T5orf172 domain-containing protein</fullName>
    </submittedName>
</protein>
<evidence type="ECO:0000313" key="2">
    <source>
        <dbReference type="EMBL" id="SET65173.1"/>
    </source>
</evidence>
<dbReference type="AlphaFoldDB" id="A0A1I0G5L5"/>
<evidence type="ECO:0000313" key="3">
    <source>
        <dbReference type="Proteomes" id="UP000199180"/>
    </source>
</evidence>
<proteinExistence type="predicted"/>
<name>A0A1I0G5L5_9RHOB</name>
<dbReference type="OrthoDB" id="9814995at2"/>